<evidence type="ECO:0000313" key="10">
    <source>
        <dbReference type="EMBL" id="RJG11051.1"/>
    </source>
</evidence>
<dbReference type="GO" id="GO:0031071">
    <property type="term" value="F:cysteine desulfurase activity"/>
    <property type="evidence" value="ECO:0007669"/>
    <property type="project" value="UniProtKB-UniRule"/>
</dbReference>
<evidence type="ECO:0000256" key="2">
    <source>
        <dbReference type="ARBA" id="ARBA00002824"/>
    </source>
</evidence>
<evidence type="ECO:0000256" key="6">
    <source>
        <dbReference type="ARBA" id="ARBA00050776"/>
    </source>
</evidence>
<dbReference type="PROSITE" id="PS00595">
    <property type="entry name" value="AA_TRANSFER_CLASS_5"/>
    <property type="match status" value="1"/>
</dbReference>
<evidence type="ECO:0000256" key="5">
    <source>
        <dbReference type="ARBA" id="ARBA00022898"/>
    </source>
</evidence>
<dbReference type="PANTHER" id="PTHR43586:SF8">
    <property type="entry name" value="CYSTEINE DESULFURASE 1, CHLOROPLASTIC"/>
    <property type="match status" value="1"/>
</dbReference>
<evidence type="ECO:0000259" key="9">
    <source>
        <dbReference type="Pfam" id="PF00266"/>
    </source>
</evidence>
<proteinExistence type="inferred from homology"/>
<dbReference type="Pfam" id="PF00266">
    <property type="entry name" value="Aminotran_5"/>
    <property type="match status" value="1"/>
</dbReference>
<dbReference type="NCBIfam" id="TIGR01979">
    <property type="entry name" value="sufS"/>
    <property type="match status" value="1"/>
</dbReference>
<dbReference type="CDD" id="cd06453">
    <property type="entry name" value="SufS_like"/>
    <property type="match status" value="1"/>
</dbReference>
<dbReference type="InterPro" id="IPR015422">
    <property type="entry name" value="PyrdxlP-dep_Trfase_small"/>
</dbReference>
<dbReference type="InterPro" id="IPR020578">
    <property type="entry name" value="Aminotrans_V_PyrdxlP_BS"/>
</dbReference>
<comment type="caution">
    <text evidence="10">The sequence shown here is derived from an EMBL/GenBank/DDBJ whole genome shotgun (WGS) entry which is preliminary data.</text>
</comment>
<evidence type="ECO:0000256" key="1">
    <source>
        <dbReference type="ARBA" id="ARBA00001933"/>
    </source>
</evidence>
<dbReference type="GO" id="GO:0006534">
    <property type="term" value="P:cysteine metabolic process"/>
    <property type="evidence" value="ECO:0007669"/>
    <property type="project" value="UniProtKB-UniRule"/>
</dbReference>
<dbReference type="Gene3D" id="3.90.1150.10">
    <property type="entry name" value="Aspartate Aminotransferase, domain 1"/>
    <property type="match status" value="1"/>
</dbReference>
<dbReference type="OrthoDB" id="9808002at2"/>
<evidence type="ECO:0000256" key="3">
    <source>
        <dbReference type="ARBA" id="ARBA00010447"/>
    </source>
</evidence>
<keyword evidence="11" id="KW-1185">Reference proteome</keyword>
<accession>A0A418XEU8</accession>
<dbReference type="EMBL" id="QYUR01000003">
    <property type="protein sequence ID" value="RJG11051.1"/>
    <property type="molecule type" value="Genomic_DNA"/>
</dbReference>
<name>A0A418XEU8_9PSED</name>
<comment type="function">
    <text evidence="2 8">Catalyzes the removal of elemental sulfur and selenium atoms from L-cysteine, L-cystine, L-selenocysteine, and L-selenocystine to produce L-alanine.</text>
</comment>
<dbReference type="InterPro" id="IPR000192">
    <property type="entry name" value="Aminotrans_V_dom"/>
</dbReference>
<reference evidence="10 11" key="1">
    <citation type="submission" date="2018-09" db="EMBL/GenBank/DDBJ databases">
        <authorList>
            <person name="Zhu H."/>
        </authorList>
    </citation>
    <scope>NUCLEOTIDE SEQUENCE [LARGE SCALE GENOMIC DNA]</scope>
    <source>
        <strain evidence="10 11">K1S02-6</strain>
    </source>
</reference>
<comment type="similarity">
    <text evidence="3 8">Belongs to the class-V pyridoxal-phosphate-dependent aminotransferase family. Csd subfamily.</text>
</comment>
<keyword evidence="5 8" id="KW-0663">Pyridoxal phosphate</keyword>
<dbReference type="SUPFAM" id="SSF53383">
    <property type="entry name" value="PLP-dependent transferases"/>
    <property type="match status" value="1"/>
</dbReference>
<protein>
    <recommendedName>
        <fullName evidence="8">Cysteine desulfurase</fullName>
        <ecNumber evidence="8">2.8.1.7</ecNumber>
    </recommendedName>
</protein>
<sequence length="424" mass="46028">MSDLESSLQALPKQLDLAAGYDVERVRQAFPILAETIYGKPLIYLDSAATSQKPQAVIEAMSRFFLKENANVHRGVHYLSVRATEEYEKARAKVQGFLNAEHAEEIVFVRGTTEAVNLVAQTYGKVHVRAGDEVLISAMEHHSNIVPWQMLCEQTGAQLRVVPIDDTGELRLDELERLIGPKTRLVAVTHVSNVLGTINPIQRIVELAHGRGARVLVDGAQAAPHLKVDVRALGCDFYALSGHKMYGPTGIGVLYGRRELLEEMPPYQGGGDMILSVSFEKTVYNKPPYRFEAGTPNMAGAIGLGAAIDFLDELGPEAIAAHEQTVLAYALKALAAVPGLRLIGTAKDKVSVISFVLDGIHPHDIGTILDREGVAIRTGHHCAQPLMQRFGLAATARASLGCYSTEQDIDALVAGLAKVQEVFR</sequence>
<feature type="domain" description="Aminotransferase class V" evidence="9">
    <location>
        <begin position="43"/>
        <end position="412"/>
    </location>
</feature>
<comment type="catalytic activity">
    <reaction evidence="6 8">
        <text>(sulfur carrier)-H + L-cysteine = (sulfur carrier)-SH + L-alanine</text>
        <dbReference type="Rhea" id="RHEA:43892"/>
        <dbReference type="Rhea" id="RHEA-COMP:14737"/>
        <dbReference type="Rhea" id="RHEA-COMP:14739"/>
        <dbReference type="ChEBI" id="CHEBI:29917"/>
        <dbReference type="ChEBI" id="CHEBI:35235"/>
        <dbReference type="ChEBI" id="CHEBI:57972"/>
        <dbReference type="ChEBI" id="CHEBI:64428"/>
        <dbReference type="EC" id="2.8.1.7"/>
    </reaction>
</comment>
<dbReference type="InterPro" id="IPR016454">
    <property type="entry name" value="Cysteine_dSase"/>
</dbReference>
<dbReference type="InterPro" id="IPR015424">
    <property type="entry name" value="PyrdxlP-dep_Trfase"/>
</dbReference>
<dbReference type="EC" id="2.8.1.7" evidence="8"/>
<organism evidence="10 11">
    <name type="scientific">Pseudomonas cavernicola</name>
    <dbReference type="NCBI Taxonomy" id="2320866"/>
    <lineage>
        <taxon>Bacteria</taxon>
        <taxon>Pseudomonadati</taxon>
        <taxon>Pseudomonadota</taxon>
        <taxon>Gammaproteobacteria</taxon>
        <taxon>Pseudomonadales</taxon>
        <taxon>Pseudomonadaceae</taxon>
        <taxon>Pseudomonas</taxon>
    </lineage>
</organism>
<dbReference type="InterPro" id="IPR010970">
    <property type="entry name" value="Cys_dSase_SufS"/>
</dbReference>
<dbReference type="GO" id="GO:0030170">
    <property type="term" value="F:pyridoxal phosphate binding"/>
    <property type="evidence" value="ECO:0007669"/>
    <property type="project" value="UniProtKB-UniRule"/>
</dbReference>
<gene>
    <name evidence="10" type="ORF">D3879_15385</name>
</gene>
<dbReference type="InterPro" id="IPR015421">
    <property type="entry name" value="PyrdxlP-dep_Trfase_major"/>
</dbReference>
<dbReference type="PANTHER" id="PTHR43586">
    <property type="entry name" value="CYSTEINE DESULFURASE"/>
    <property type="match status" value="1"/>
</dbReference>
<comment type="cofactor">
    <cofactor evidence="1 7">
        <name>pyridoxal 5'-phosphate</name>
        <dbReference type="ChEBI" id="CHEBI:597326"/>
    </cofactor>
</comment>
<evidence type="ECO:0000256" key="4">
    <source>
        <dbReference type="ARBA" id="ARBA00022679"/>
    </source>
</evidence>
<dbReference type="AlphaFoldDB" id="A0A418XEU8"/>
<dbReference type="PIRSF" id="PIRSF005572">
    <property type="entry name" value="NifS"/>
    <property type="match status" value="1"/>
</dbReference>
<evidence type="ECO:0000256" key="8">
    <source>
        <dbReference type="RuleBase" id="RU004506"/>
    </source>
</evidence>
<keyword evidence="4 8" id="KW-0808">Transferase</keyword>
<evidence type="ECO:0000256" key="7">
    <source>
        <dbReference type="RuleBase" id="RU004504"/>
    </source>
</evidence>
<dbReference type="Gene3D" id="3.40.640.10">
    <property type="entry name" value="Type I PLP-dependent aspartate aminotransferase-like (Major domain)"/>
    <property type="match status" value="1"/>
</dbReference>
<dbReference type="RefSeq" id="WP_119955182.1">
    <property type="nucleotide sequence ID" value="NZ_QYUR01000003.1"/>
</dbReference>
<evidence type="ECO:0000313" key="11">
    <source>
        <dbReference type="Proteomes" id="UP000284021"/>
    </source>
</evidence>
<dbReference type="Proteomes" id="UP000284021">
    <property type="component" value="Unassembled WGS sequence"/>
</dbReference>